<feature type="compositionally biased region" description="Basic and acidic residues" evidence="1">
    <location>
        <begin position="41"/>
        <end position="50"/>
    </location>
</feature>
<name>A0A553NYH0_TIGCA</name>
<dbReference type="InterPro" id="IPR032675">
    <property type="entry name" value="LRR_dom_sf"/>
</dbReference>
<dbReference type="AlphaFoldDB" id="A0A553NYH0"/>
<reference evidence="2 3" key="1">
    <citation type="journal article" date="2018" name="Nat. Ecol. Evol.">
        <title>Genomic signatures of mitonuclear coevolution across populations of Tigriopus californicus.</title>
        <authorList>
            <person name="Barreto F.S."/>
            <person name="Watson E.T."/>
            <person name="Lima T.G."/>
            <person name="Willett C.S."/>
            <person name="Edmands S."/>
            <person name="Li W."/>
            <person name="Burton R.S."/>
        </authorList>
    </citation>
    <scope>NUCLEOTIDE SEQUENCE [LARGE SCALE GENOMIC DNA]</scope>
    <source>
        <strain evidence="2 3">San Diego</strain>
    </source>
</reference>
<dbReference type="EMBL" id="VCGU01000009">
    <property type="protein sequence ID" value="TRY70474.1"/>
    <property type="molecule type" value="Genomic_DNA"/>
</dbReference>
<protein>
    <submittedName>
        <fullName evidence="2">Uncharacterized protein</fullName>
    </submittedName>
</protein>
<evidence type="ECO:0000313" key="3">
    <source>
        <dbReference type="Proteomes" id="UP000318571"/>
    </source>
</evidence>
<proteinExistence type="predicted"/>
<accession>A0A553NYH0</accession>
<evidence type="ECO:0000313" key="2">
    <source>
        <dbReference type="EMBL" id="TRY70474.1"/>
    </source>
</evidence>
<dbReference type="SUPFAM" id="SSF52047">
    <property type="entry name" value="RNI-like"/>
    <property type="match status" value="1"/>
</dbReference>
<dbReference type="OMA" id="IATHCKF"/>
<comment type="caution">
    <text evidence="2">The sequence shown here is derived from an EMBL/GenBank/DDBJ whole genome shotgun (WGS) entry which is preliminary data.</text>
</comment>
<feature type="region of interest" description="Disordered" evidence="1">
    <location>
        <begin position="41"/>
        <end position="62"/>
    </location>
</feature>
<sequence>MPVENPIPILFPKSLQDECIENIVQSLIQIGKVVENRAKKDLEEDTKDSPKPTSPPVTFDHGRRRSSMMFDLRDYLETSFLSRLGMRGRDEVFFTRTDWFSQSVATVREFLINFVAAPLIDILANAARREGDIAQPGHVFLFSVLYNERLQRLVACHHDEQIATPHELETEIQEDPDADIPRDWTNFLESNMGSDLFLAGLGQMSGLFSLTLHHVTDLGLIYLCGIMHTPMAYDHFLPKPATGCKYLKELVLNPHTSDPVFKPITTIMPKVLACLLKHLRMIEVLDMNQLHEGIKYYYLGPGNGTYHPKPDRIPPLKLIHYTGSDNLSEVMPICPKLRTFKLHVTNALSNLGQTLKTCPNSLDHVSLMYTSSSHTSLFGLQEFLSSCGDRISSLGIECTPEIRVTLYDLQSIATHCKFLERLSFNRLKLDAAFNAYEGLPVLKMPFLTSVCLSQIDIGRRGKEFFRFFLGGCPDIEKLYLSFPETAYFFNDFVIEEIIAHNPLNRLESLIIKDVSLTLISALRLISTRGKLRHIGSVMTWDVEPSELLTFAQILRNANSLKLLQKITIV</sequence>
<gene>
    <name evidence="2" type="ORF">TCAL_16422</name>
</gene>
<keyword evidence="3" id="KW-1185">Reference proteome</keyword>
<dbReference type="Proteomes" id="UP000318571">
    <property type="component" value="Chromosome 9"/>
</dbReference>
<evidence type="ECO:0000256" key="1">
    <source>
        <dbReference type="SAM" id="MobiDB-lite"/>
    </source>
</evidence>
<organism evidence="2 3">
    <name type="scientific">Tigriopus californicus</name>
    <name type="common">Marine copepod</name>
    <dbReference type="NCBI Taxonomy" id="6832"/>
    <lineage>
        <taxon>Eukaryota</taxon>
        <taxon>Metazoa</taxon>
        <taxon>Ecdysozoa</taxon>
        <taxon>Arthropoda</taxon>
        <taxon>Crustacea</taxon>
        <taxon>Multicrustacea</taxon>
        <taxon>Hexanauplia</taxon>
        <taxon>Copepoda</taxon>
        <taxon>Harpacticoida</taxon>
        <taxon>Harpacticidae</taxon>
        <taxon>Tigriopus</taxon>
    </lineage>
</organism>
<dbReference type="Gene3D" id="3.80.10.10">
    <property type="entry name" value="Ribonuclease Inhibitor"/>
    <property type="match status" value="1"/>
</dbReference>